<proteinExistence type="inferred from homology"/>
<dbReference type="GO" id="GO:0009909">
    <property type="term" value="P:regulation of flower development"/>
    <property type="evidence" value="ECO:0007669"/>
    <property type="project" value="InterPro"/>
</dbReference>
<keyword evidence="3" id="KW-1185">Reference proteome</keyword>
<dbReference type="InterPro" id="IPR039274">
    <property type="entry name" value="FPF1"/>
</dbReference>
<name>A0AAD8HK89_9APIA</name>
<comment type="caution">
    <text evidence="2">The sequence shown here is derived from an EMBL/GenBank/DDBJ whole genome shotgun (WGS) entry which is preliminary data.</text>
</comment>
<reference evidence="2" key="2">
    <citation type="submission" date="2023-05" db="EMBL/GenBank/DDBJ databases">
        <authorList>
            <person name="Schelkunov M.I."/>
        </authorList>
    </citation>
    <scope>NUCLEOTIDE SEQUENCE</scope>
    <source>
        <strain evidence="2">Hsosn_3</strain>
        <tissue evidence="2">Leaf</tissue>
    </source>
</reference>
<evidence type="ECO:0000313" key="3">
    <source>
        <dbReference type="Proteomes" id="UP001237642"/>
    </source>
</evidence>
<gene>
    <name evidence="2" type="ORF">POM88_033692</name>
</gene>
<organism evidence="2 3">
    <name type="scientific">Heracleum sosnowskyi</name>
    <dbReference type="NCBI Taxonomy" id="360622"/>
    <lineage>
        <taxon>Eukaryota</taxon>
        <taxon>Viridiplantae</taxon>
        <taxon>Streptophyta</taxon>
        <taxon>Embryophyta</taxon>
        <taxon>Tracheophyta</taxon>
        <taxon>Spermatophyta</taxon>
        <taxon>Magnoliopsida</taxon>
        <taxon>eudicotyledons</taxon>
        <taxon>Gunneridae</taxon>
        <taxon>Pentapetalae</taxon>
        <taxon>asterids</taxon>
        <taxon>campanulids</taxon>
        <taxon>Apiales</taxon>
        <taxon>Apiaceae</taxon>
        <taxon>Apioideae</taxon>
        <taxon>apioid superclade</taxon>
        <taxon>Tordylieae</taxon>
        <taxon>Tordyliinae</taxon>
        <taxon>Heracleum</taxon>
    </lineage>
</organism>
<comment type="similarity">
    <text evidence="1">Belongs to the FPF1 family.</text>
</comment>
<dbReference type="AlphaFoldDB" id="A0AAD8HK89"/>
<dbReference type="Proteomes" id="UP001237642">
    <property type="component" value="Unassembled WGS sequence"/>
</dbReference>
<dbReference type="PANTHER" id="PTHR33433">
    <property type="entry name" value="FLOWERING-PROMOTING FACTOR 1-LIKE PROTEIN 1"/>
    <property type="match status" value="1"/>
</dbReference>
<dbReference type="EMBL" id="JAUIZM010000008">
    <property type="protein sequence ID" value="KAK1367600.1"/>
    <property type="molecule type" value="Genomic_DNA"/>
</dbReference>
<dbReference type="InterPro" id="IPR011009">
    <property type="entry name" value="Kinase-like_dom_sf"/>
</dbReference>
<dbReference type="SUPFAM" id="SSF56112">
    <property type="entry name" value="Protein kinase-like (PK-like)"/>
    <property type="match status" value="1"/>
</dbReference>
<evidence type="ECO:0000256" key="1">
    <source>
        <dbReference type="ARBA" id="ARBA00008013"/>
    </source>
</evidence>
<protein>
    <recommendedName>
        <fullName evidence="4">Protein kinase domain-containing protein</fullName>
    </recommendedName>
</protein>
<accession>A0AAD8HK89</accession>
<evidence type="ECO:0008006" key="4">
    <source>
        <dbReference type="Google" id="ProtNLM"/>
    </source>
</evidence>
<sequence length="219" mass="24618">MSGVWVFKNGIMRLYEGSTKDQQSSRKKVLVHLPTGQVVSSYSLLRQMLMELGWEIYYGDIELLQFHKASSIDLISLPKDFYKFNSVYMYDIVVKNLKVLDWGEDGMATTAETVSQLRASFRQEVAVWHQLDHPNVTRFIGASMGTSDLKIPHNASSPSEVLANLPARACCVVVEYVPGGTLKSLLYKKRKKKLAFRVVVQLAPGLVLDLKSACRSLMV</sequence>
<reference evidence="2" key="1">
    <citation type="submission" date="2023-02" db="EMBL/GenBank/DDBJ databases">
        <title>Genome of toxic invasive species Heracleum sosnowskyi carries increased number of genes despite the absence of recent whole-genome duplications.</title>
        <authorList>
            <person name="Schelkunov M."/>
            <person name="Shtratnikova V."/>
            <person name="Makarenko M."/>
            <person name="Klepikova A."/>
            <person name="Omelchenko D."/>
            <person name="Novikova G."/>
            <person name="Obukhova E."/>
            <person name="Bogdanov V."/>
            <person name="Penin A."/>
            <person name="Logacheva M."/>
        </authorList>
    </citation>
    <scope>NUCLEOTIDE SEQUENCE</scope>
    <source>
        <strain evidence="2">Hsosn_3</strain>
        <tissue evidence="2">Leaf</tissue>
    </source>
</reference>
<evidence type="ECO:0000313" key="2">
    <source>
        <dbReference type="EMBL" id="KAK1367600.1"/>
    </source>
</evidence>
<dbReference type="Gene3D" id="1.10.510.10">
    <property type="entry name" value="Transferase(Phosphotransferase) domain 1"/>
    <property type="match status" value="1"/>
</dbReference>